<dbReference type="InterPro" id="IPR036291">
    <property type="entry name" value="NAD(P)-bd_dom_sf"/>
</dbReference>
<gene>
    <name evidence="2" type="ORF">LTR05_004224</name>
</gene>
<evidence type="ECO:0000313" key="2">
    <source>
        <dbReference type="EMBL" id="KAK5087053.1"/>
    </source>
</evidence>
<dbReference type="Proteomes" id="UP001309876">
    <property type="component" value="Unassembled WGS sequence"/>
</dbReference>
<sequence length="478" mass="54391">MAPASTSERYRILLVILVVVTLPITTCLLWFNYAAVVLVEQRKRLTASKLRQPENRTILITGTDNAFGLNLARAFHKAGYKVIGADSRAGSPSSIAKRSRAVSKHYDLPRRFAGDEAPYVARSLFVIARREAPCLWIDCSNDLSQEIVADARSEIESGMSCKCLVLDSTISDRLSKRDTLLELLSTNGLPSPEFHKVKSRAQIHKILNHAPGQKKYLLGSPERDGSPTPRTLLPQRTLSQTYNKVSLVKVAEQSPMVLEESTESLKIYQCLAVVVRGSVDFFVARPKSELRHEPLLPDSGLWRAMRTYTNSMARLLDLSSSHLVLHFGLNEQVTQAGVLQQILLIECNTRVDPTFVLSIARKDFDDLSRVYRTLLERHTNGNIKSSSGDFAKSAITFTADQSRISRQQYLLPDELITQLIRPCIEFIYHPTRPRHVLSSLYIFMYRLLLWDEAYYDFWDPLPAFWHYSLVFLWKTFLR</sequence>
<dbReference type="EMBL" id="JAVRRJ010000003">
    <property type="protein sequence ID" value="KAK5087053.1"/>
    <property type="molecule type" value="Genomic_DNA"/>
</dbReference>
<name>A0AAN7T360_9EURO</name>
<proteinExistence type="predicted"/>
<dbReference type="Gene3D" id="3.40.50.720">
    <property type="entry name" value="NAD(P)-binding Rossmann-like Domain"/>
    <property type="match status" value="1"/>
</dbReference>
<evidence type="ECO:0000256" key="1">
    <source>
        <dbReference type="SAM" id="Phobius"/>
    </source>
</evidence>
<feature type="transmembrane region" description="Helical" evidence="1">
    <location>
        <begin position="12"/>
        <end position="33"/>
    </location>
</feature>
<keyword evidence="1" id="KW-0472">Membrane</keyword>
<evidence type="ECO:0000313" key="3">
    <source>
        <dbReference type="Proteomes" id="UP001309876"/>
    </source>
</evidence>
<protein>
    <submittedName>
        <fullName evidence="2">Uncharacterized protein</fullName>
    </submittedName>
</protein>
<accession>A0AAN7T360</accession>
<organism evidence="2 3">
    <name type="scientific">Lithohypha guttulata</name>
    <dbReference type="NCBI Taxonomy" id="1690604"/>
    <lineage>
        <taxon>Eukaryota</taxon>
        <taxon>Fungi</taxon>
        <taxon>Dikarya</taxon>
        <taxon>Ascomycota</taxon>
        <taxon>Pezizomycotina</taxon>
        <taxon>Eurotiomycetes</taxon>
        <taxon>Chaetothyriomycetidae</taxon>
        <taxon>Chaetothyriales</taxon>
        <taxon>Trichomeriaceae</taxon>
        <taxon>Lithohypha</taxon>
    </lineage>
</organism>
<reference evidence="2 3" key="1">
    <citation type="submission" date="2023-08" db="EMBL/GenBank/DDBJ databases">
        <title>Black Yeasts Isolated from many extreme environments.</title>
        <authorList>
            <person name="Coleine C."/>
            <person name="Stajich J.E."/>
            <person name="Selbmann L."/>
        </authorList>
    </citation>
    <scope>NUCLEOTIDE SEQUENCE [LARGE SCALE GENOMIC DNA]</scope>
    <source>
        <strain evidence="2 3">CCFEE 5910</strain>
    </source>
</reference>
<keyword evidence="3" id="KW-1185">Reference proteome</keyword>
<dbReference type="SUPFAM" id="SSF51735">
    <property type="entry name" value="NAD(P)-binding Rossmann-fold domains"/>
    <property type="match status" value="1"/>
</dbReference>
<dbReference type="AlphaFoldDB" id="A0AAN7T360"/>
<keyword evidence="1" id="KW-1133">Transmembrane helix</keyword>
<keyword evidence="1" id="KW-0812">Transmembrane</keyword>
<comment type="caution">
    <text evidence="2">The sequence shown here is derived from an EMBL/GenBank/DDBJ whole genome shotgun (WGS) entry which is preliminary data.</text>
</comment>